<feature type="chain" id="PRO_5014362480" description="non-reducing end alpha-L-arabinofuranosidase" evidence="8">
    <location>
        <begin position="19"/>
        <end position="649"/>
    </location>
</feature>
<keyword evidence="11" id="KW-1185">Reference proteome</keyword>
<evidence type="ECO:0000313" key="11">
    <source>
        <dbReference type="Proteomes" id="UP000235786"/>
    </source>
</evidence>
<dbReference type="STRING" id="1149755.A0A2J6S273"/>
<dbReference type="PANTHER" id="PTHR31776:SF0">
    <property type="entry name" value="ALPHA-L-ARABINOFURANOSIDASE 1"/>
    <property type="match status" value="1"/>
</dbReference>
<protein>
    <recommendedName>
        <fullName evidence="4">non-reducing end alpha-L-arabinofuranosidase</fullName>
        <ecNumber evidence="4">3.2.1.55</ecNumber>
    </recommendedName>
</protein>
<dbReference type="GO" id="GO:0046556">
    <property type="term" value="F:alpha-L-arabinofuranosidase activity"/>
    <property type="evidence" value="ECO:0007669"/>
    <property type="project" value="UniProtKB-EC"/>
</dbReference>
<feature type="domain" description="Alpha-L-arabinofuranosidase C-terminal" evidence="9">
    <location>
        <begin position="442"/>
        <end position="623"/>
    </location>
</feature>
<evidence type="ECO:0000256" key="5">
    <source>
        <dbReference type="ARBA" id="ARBA00022729"/>
    </source>
</evidence>
<evidence type="ECO:0000256" key="3">
    <source>
        <dbReference type="ARBA" id="ARBA00007186"/>
    </source>
</evidence>
<evidence type="ECO:0000259" key="9">
    <source>
        <dbReference type="SMART" id="SM00813"/>
    </source>
</evidence>
<reference evidence="10 11" key="1">
    <citation type="submission" date="2016-04" db="EMBL/GenBank/DDBJ databases">
        <title>A degradative enzymes factory behind the ericoid mycorrhizal symbiosis.</title>
        <authorList>
            <consortium name="DOE Joint Genome Institute"/>
            <person name="Martino E."/>
            <person name="Morin E."/>
            <person name="Grelet G."/>
            <person name="Kuo A."/>
            <person name="Kohler A."/>
            <person name="Daghino S."/>
            <person name="Barry K."/>
            <person name="Choi C."/>
            <person name="Cichocki N."/>
            <person name="Clum A."/>
            <person name="Copeland A."/>
            <person name="Hainaut M."/>
            <person name="Haridas S."/>
            <person name="Labutti K."/>
            <person name="Lindquist E."/>
            <person name="Lipzen A."/>
            <person name="Khouja H.-R."/>
            <person name="Murat C."/>
            <person name="Ohm R."/>
            <person name="Olson A."/>
            <person name="Spatafora J."/>
            <person name="Veneault-Fourrey C."/>
            <person name="Henrissat B."/>
            <person name="Grigoriev I."/>
            <person name="Martin F."/>
            <person name="Perotto S."/>
        </authorList>
    </citation>
    <scope>NUCLEOTIDE SEQUENCE [LARGE SCALE GENOMIC DNA]</scope>
    <source>
        <strain evidence="10 11">F</strain>
    </source>
</reference>
<comment type="similarity">
    <text evidence="3">Belongs to the glycosyl hydrolase 51 family.</text>
</comment>
<keyword evidence="5 8" id="KW-0732">Signal</keyword>
<dbReference type="AlphaFoldDB" id="A0A2J6S273"/>
<evidence type="ECO:0000256" key="4">
    <source>
        <dbReference type="ARBA" id="ARBA00012670"/>
    </source>
</evidence>
<dbReference type="InterPro" id="IPR055235">
    <property type="entry name" value="ASD1_cat"/>
</dbReference>
<dbReference type="InterPro" id="IPR017853">
    <property type="entry name" value="GH"/>
</dbReference>
<dbReference type="Proteomes" id="UP000235786">
    <property type="component" value="Unassembled WGS sequence"/>
</dbReference>
<evidence type="ECO:0000313" key="10">
    <source>
        <dbReference type="EMBL" id="PMD44838.1"/>
    </source>
</evidence>
<dbReference type="GO" id="GO:0031222">
    <property type="term" value="P:arabinan catabolic process"/>
    <property type="evidence" value="ECO:0007669"/>
    <property type="project" value="UniProtKB-UniPathway"/>
</dbReference>
<accession>A0A2J6S273</accession>
<name>A0A2J6S273_HYAVF</name>
<feature type="signal peptide" evidence="8">
    <location>
        <begin position="1"/>
        <end position="18"/>
    </location>
</feature>
<comment type="pathway">
    <text evidence="2">Glycan metabolism; L-arabinan degradation.</text>
</comment>
<keyword evidence="7" id="KW-0325">Glycoprotein</keyword>
<dbReference type="PANTHER" id="PTHR31776">
    <property type="entry name" value="ALPHA-L-ARABINOFURANOSIDASE 1"/>
    <property type="match status" value="1"/>
</dbReference>
<evidence type="ECO:0000256" key="8">
    <source>
        <dbReference type="SAM" id="SignalP"/>
    </source>
</evidence>
<evidence type="ECO:0000256" key="6">
    <source>
        <dbReference type="ARBA" id="ARBA00022801"/>
    </source>
</evidence>
<evidence type="ECO:0000256" key="2">
    <source>
        <dbReference type="ARBA" id="ARBA00004834"/>
    </source>
</evidence>
<sequence length="649" mass="70909">MLLKLALFSSLVASTVSAYNLSVAATGGNASSPLMYGLMFEDINHSGDGGIYAELVQNRAFQGSTEFPSTLDPWKATGDAVLTLQDTQARLSRALPYSVNVAPASANTTGKVGLLNPGWWGIDVKPQKYTGSFWVLGKYTGSFTVSLQSATTNEVFATVEIPSTSVDHKWTQQNYTIVPTKAAPNSNNTFVLEYDASAGPLNFNLISLFPPTYNNRPNGMRPDLMEAMKALNPSFLRMPGGNNIEGDAFHYPWLWNNTIGPLTDRPGRPGTWEYQNTDGLGLVEYLNWCTDLGAEPILAVWSGMYLITNGSTEVLTEAELAPYVHNVLDELEFILGDTNTHNGALRASLGYPEPWALKYVEIGNEDNLWGGEPSYDAYRWNLFFDAIHEKWPDLTLISSTQDQSVAGPGSAWDYHIYTRPDDFVTKFDYWDHVARNHSILQGEYANIQGNIEGGGGTNWSAPRIPWPIWVGAVSESIWTLGIERNGDVMIGASYAPGFQNLNDYQWQPDLVAFTANPAQTVLSTSWYAIKLLSAYRYERTVPVTVTSGDNFGPVYYVAGVSAAGQYTFKVATYNATASVPFNLEFEGVKAGQKGTLTVLSASGPDSGGLSSNVLVGDTLGPQVRYTTVPEGGIDFLVNFMQTLKLVTID</sequence>
<dbReference type="SUPFAM" id="SSF51445">
    <property type="entry name" value="(Trans)glycosidases"/>
    <property type="match status" value="1"/>
</dbReference>
<dbReference type="OrthoDB" id="406864at2759"/>
<gene>
    <name evidence="10" type="ORF">L207DRAFT_629392</name>
</gene>
<dbReference type="InterPro" id="IPR051563">
    <property type="entry name" value="Glycosyl_Hydrolase_51"/>
</dbReference>
<evidence type="ECO:0000256" key="7">
    <source>
        <dbReference type="ARBA" id="ARBA00023180"/>
    </source>
</evidence>
<keyword evidence="6 10" id="KW-0378">Hydrolase</keyword>
<dbReference type="SMART" id="SM00813">
    <property type="entry name" value="Alpha-L-AF_C"/>
    <property type="match status" value="1"/>
</dbReference>
<dbReference type="Gene3D" id="3.20.20.80">
    <property type="entry name" value="Glycosidases"/>
    <property type="match status" value="1"/>
</dbReference>
<dbReference type="Pfam" id="PF06964">
    <property type="entry name" value="Alpha-L-AF_C"/>
    <property type="match status" value="1"/>
</dbReference>
<dbReference type="Pfam" id="PF22848">
    <property type="entry name" value="ASD1_dom"/>
    <property type="match status" value="1"/>
</dbReference>
<organism evidence="10 11">
    <name type="scientific">Hyaloscypha variabilis (strain UAMH 11265 / GT02V1 / F)</name>
    <name type="common">Meliniomyces variabilis</name>
    <dbReference type="NCBI Taxonomy" id="1149755"/>
    <lineage>
        <taxon>Eukaryota</taxon>
        <taxon>Fungi</taxon>
        <taxon>Dikarya</taxon>
        <taxon>Ascomycota</taxon>
        <taxon>Pezizomycotina</taxon>
        <taxon>Leotiomycetes</taxon>
        <taxon>Helotiales</taxon>
        <taxon>Hyaloscyphaceae</taxon>
        <taxon>Hyaloscypha</taxon>
        <taxon>Hyaloscypha variabilis</taxon>
    </lineage>
</organism>
<dbReference type="UniPathway" id="UPA00667"/>
<dbReference type="EC" id="3.2.1.55" evidence="4"/>
<proteinExistence type="inferred from homology"/>
<dbReference type="EMBL" id="KZ613940">
    <property type="protein sequence ID" value="PMD44838.1"/>
    <property type="molecule type" value="Genomic_DNA"/>
</dbReference>
<dbReference type="GO" id="GO:0046373">
    <property type="term" value="P:L-arabinose metabolic process"/>
    <property type="evidence" value="ECO:0007669"/>
    <property type="project" value="InterPro"/>
</dbReference>
<comment type="catalytic activity">
    <reaction evidence="1">
        <text>Hydrolysis of terminal non-reducing alpha-L-arabinofuranoside residues in alpha-L-arabinosides.</text>
        <dbReference type="EC" id="3.2.1.55"/>
    </reaction>
</comment>
<dbReference type="InterPro" id="IPR010720">
    <property type="entry name" value="Alpha-L-AF_C"/>
</dbReference>
<evidence type="ECO:0000256" key="1">
    <source>
        <dbReference type="ARBA" id="ARBA00001462"/>
    </source>
</evidence>